<dbReference type="NCBIfam" id="NF038038">
    <property type="entry name" value="cytoc_DsrJ"/>
    <property type="match status" value="1"/>
</dbReference>
<dbReference type="eggNOG" id="ENOG5032SEM">
    <property type="taxonomic scope" value="Bacteria"/>
</dbReference>
<evidence type="ECO:0000313" key="1">
    <source>
        <dbReference type="EMBL" id="EPR32880.1"/>
    </source>
</evidence>
<gene>
    <name evidence="1" type="ORF">dsat_0321</name>
</gene>
<dbReference type="AlphaFoldDB" id="S7T8Q8"/>
<name>S7T8Q8_9BACT</name>
<accession>S7T8Q8</accession>
<dbReference type="Proteomes" id="UP000014975">
    <property type="component" value="Unassembled WGS sequence"/>
</dbReference>
<keyword evidence="2" id="KW-1185">Reference proteome</keyword>
<dbReference type="InterPro" id="IPR047668">
    <property type="entry name" value="DsrJ"/>
</dbReference>
<dbReference type="InterPro" id="IPR036280">
    <property type="entry name" value="Multihaem_cyt_sf"/>
</dbReference>
<dbReference type="SUPFAM" id="SSF48695">
    <property type="entry name" value="Multiheme cytochromes"/>
    <property type="match status" value="1"/>
</dbReference>
<organism evidence="1 2">
    <name type="scientific">Alkalidesulfovibrio alkalitolerans DSM 16529</name>
    <dbReference type="NCBI Taxonomy" id="1121439"/>
    <lineage>
        <taxon>Bacteria</taxon>
        <taxon>Pseudomonadati</taxon>
        <taxon>Thermodesulfobacteriota</taxon>
        <taxon>Desulfovibrionia</taxon>
        <taxon>Desulfovibrionales</taxon>
        <taxon>Desulfovibrionaceae</taxon>
        <taxon>Alkalidesulfovibrio</taxon>
    </lineage>
</organism>
<dbReference type="STRING" id="1121439.dsat_0321"/>
<evidence type="ECO:0000313" key="2">
    <source>
        <dbReference type="Proteomes" id="UP000014975"/>
    </source>
</evidence>
<sequence length="130" mass="15154">MYNGGKILAGLIVFLALVTFPFWNNFGAKTWEQPELVYPPKDVATQCIESKEYMREKHMQLLNTWRDSVVRDTNRIYVSSLDHKEYDMSLQNTCMKCHDDKEKFCDRCHTTAAVSPYCWDCHIAPKPKGN</sequence>
<dbReference type="EMBL" id="ATHI01000026">
    <property type="protein sequence ID" value="EPR32880.1"/>
    <property type="molecule type" value="Genomic_DNA"/>
</dbReference>
<dbReference type="OrthoDB" id="9790557at2"/>
<dbReference type="RefSeq" id="WP_020887015.1">
    <property type="nucleotide sequence ID" value="NZ_ATHI01000026.1"/>
</dbReference>
<reference evidence="1 2" key="1">
    <citation type="journal article" date="2013" name="Genome Announc.">
        <title>Draft genome sequences for three mercury-methylating, sulfate-reducing bacteria.</title>
        <authorList>
            <person name="Brown S.D."/>
            <person name="Hurt R.A.Jr."/>
            <person name="Gilmour C.C."/>
            <person name="Elias D.A."/>
        </authorList>
    </citation>
    <scope>NUCLEOTIDE SEQUENCE [LARGE SCALE GENOMIC DNA]</scope>
    <source>
        <strain evidence="1 2">DSM 16529</strain>
    </source>
</reference>
<dbReference type="PATRIC" id="fig|1121439.3.peg.1670"/>
<protein>
    <submittedName>
        <fullName evidence="1">Cytochrome c family protein</fullName>
    </submittedName>
</protein>
<comment type="caution">
    <text evidence="1">The sequence shown here is derived from an EMBL/GenBank/DDBJ whole genome shotgun (WGS) entry which is preliminary data.</text>
</comment>
<proteinExistence type="predicted"/>